<feature type="transmembrane region" description="Helical" evidence="1">
    <location>
        <begin position="51"/>
        <end position="72"/>
    </location>
</feature>
<evidence type="ECO:0000313" key="4">
    <source>
        <dbReference type="Proteomes" id="UP001603978"/>
    </source>
</evidence>
<feature type="transmembrane region" description="Helical" evidence="1">
    <location>
        <begin position="147"/>
        <end position="180"/>
    </location>
</feature>
<proteinExistence type="predicted"/>
<name>A0ABW7AKZ8_9ACTN</name>
<keyword evidence="1" id="KW-1133">Transmembrane helix</keyword>
<dbReference type="Proteomes" id="UP001603978">
    <property type="component" value="Unassembled WGS sequence"/>
</dbReference>
<comment type="caution">
    <text evidence="3">The sequence shown here is derived from an EMBL/GenBank/DDBJ whole genome shotgun (WGS) entry which is preliminary data.</text>
</comment>
<keyword evidence="1" id="KW-0472">Membrane</keyword>
<feature type="transmembrane region" description="Helical" evidence="1">
    <location>
        <begin position="20"/>
        <end position="39"/>
    </location>
</feature>
<organism evidence="3 4">
    <name type="scientific">Nonomuraea marmarensis</name>
    <dbReference type="NCBI Taxonomy" id="3351344"/>
    <lineage>
        <taxon>Bacteria</taxon>
        <taxon>Bacillati</taxon>
        <taxon>Actinomycetota</taxon>
        <taxon>Actinomycetes</taxon>
        <taxon>Streptosporangiales</taxon>
        <taxon>Streptosporangiaceae</taxon>
        <taxon>Nonomuraea</taxon>
    </lineage>
</organism>
<accession>A0ABW7AKZ8</accession>
<feature type="transmembrane region" description="Helical" evidence="1">
    <location>
        <begin position="256"/>
        <end position="280"/>
    </location>
</feature>
<feature type="transmembrane region" description="Helical" evidence="1">
    <location>
        <begin position="317"/>
        <end position="341"/>
    </location>
</feature>
<feature type="transmembrane region" description="Helical" evidence="1">
    <location>
        <begin position="412"/>
        <end position="441"/>
    </location>
</feature>
<dbReference type="PANTHER" id="PTHR35342">
    <property type="entry name" value="TRICARBOXYLIC TRANSPORT PROTEIN"/>
    <property type="match status" value="1"/>
</dbReference>
<dbReference type="PANTHER" id="PTHR35342:SF5">
    <property type="entry name" value="TRICARBOXYLIC TRANSPORT PROTEIN"/>
    <property type="match status" value="1"/>
</dbReference>
<dbReference type="Pfam" id="PF01970">
    <property type="entry name" value="TctA"/>
    <property type="match status" value="1"/>
</dbReference>
<dbReference type="EMBL" id="JBICRM010000018">
    <property type="protein sequence ID" value="MFG1706965.1"/>
    <property type="molecule type" value="Genomic_DNA"/>
</dbReference>
<dbReference type="RefSeq" id="WP_393170285.1">
    <property type="nucleotide sequence ID" value="NZ_JBICRM010000018.1"/>
</dbReference>
<feature type="transmembrane region" description="Helical" evidence="1">
    <location>
        <begin position="114"/>
        <end position="135"/>
    </location>
</feature>
<keyword evidence="1" id="KW-0812">Transmembrane</keyword>
<feature type="transmembrane region" description="Helical" evidence="1">
    <location>
        <begin position="200"/>
        <end position="221"/>
    </location>
</feature>
<keyword evidence="4" id="KW-1185">Reference proteome</keyword>
<evidence type="ECO:0000256" key="1">
    <source>
        <dbReference type="SAM" id="Phobius"/>
    </source>
</evidence>
<feature type="transmembrane region" description="Helical" evidence="1">
    <location>
        <begin position="353"/>
        <end position="375"/>
    </location>
</feature>
<evidence type="ECO:0000259" key="2">
    <source>
        <dbReference type="Pfam" id="PF01970"/>
    </source>
</evidence>
<sequence>MSSVEGLMHGFGVALTPQNLLFALIGCLVGMLVGVLPGIGQSAGMALLIPLSYFLPPAGSIIMLASIFYGAAYGGRITSILMNVPGESESVVTAFDGYPMAQQGRAGVALSTSAIASFAGAVLSVVALAFAALPLSRLALHLGPPEYFSLMVLGLCLVVALIEKSLIKGVIMLMLGLFLSQIGTDPVQGSARFTLGLPELLGGIPLLAVIMGFFGVSDVLLSAGQRHGGQVMAKIERLTPGLADLRASTGPAIRGTVIGFVLGLIPGMVAAVSTFASYVAEKRVSKRPERFGRGAIQGVAGPETANKAFEIASFVPLFTLGIPGSAALAILLSAFLIQGVTPGPAMFTDSPDVAWGVIASMIVGNVILLVLNFPLVRMWVLILRIPADVLGVLVVVVSVVGIYSVNNSISDVLLLALFSVVGCLLKLLEFPLPPIVLAFVLGDRLEGAFRQSLVLTDGNPLVFFTRPISGSILAIAVIVMVVLKARRSPAGKAPTTPVEAP</sequence>
<dbReference type="InterPro" id="IPR002823">
    <property type="entry name" value="DUF112_TM"/>
</dbReference>
<evidence type="ECO:0000313" key="3">
    <source>
        <dbReference type="EMBL" id="MFG1706965.1"/>
    </source>
</evidence>
<feature type="domain" description="DUF112" evidence="2">
    <location>
        <begin position="20"/>
        <end position="437"/>
    </location>
</feature>
<feature type="transmembrane region" description="Helical" evidence="1">
    <location>
        <begin position="461"/>
        <end position="483"/>
    </location>
</feature>
<protein>
    <submittedName>
        <fullName evidence="3">Tripartite tricarboxylate transporter permease</fullName>
    </submittedName>
</protein>
<reference evidence="3 4" key="1">
    <citation type="submission" date="2024-10" db="EMBL/GenBank/DDBJ databases">
        <authorList>
            <person name="Topkara A.R."/>
            <person name="Saygin H."/>
        </authorList>
    </citation>
    <scope>NUCLEOTIDE SEQUENCE [LARGE SCALE GENOMIC DNA]</scope>
    <source>
        <strain evidence="3 4">M3C6</strain>
    </source>
</reference>
<gene>
    <name evidence="3" type="ORF">ACFLIM_27605</name>
</gene>
<feature type="transmembrane region" description="Helical" evidence="1">
    <location>
        <begin position="381"/>
        <end position="405"/>
    </location>
</feature>